<keyword evidence="8" id="KW-0342">GTP-binding</keyword>
<keyword evidence="4" id="KW-0808">Transferase</keyword>
<dbReference type="GO" id="GO:0005525">
    <property type="term" value="F:GTP binding"/>
    <property type="evidence" value="ECO:0007669"/>
    <property type="project" value="UniProtKB-KW"/>
</dbReference>
<dbReference type="RefSeq" id="XP_062635730.1">
    <property type="nucleotide sequence ID" value="XM_062777660.1"/>
</dbReference>
<keyword evidence="5" id="KW-0547">Nucleotide-binding</keyword>
<keyword evidence="12" id="KW-0378">Hydrolase</keyword>
<evidence type="ECO:0000313" key="12">
    <source>
        <dbReference type="EMBL" id="KAK4142359.1"/>
    </source>
</evidence>
<keyword evidence="9" id="KW-0539">Nucleus</keyword>
<proteinExistence type="inferred from homology"/>
<evidence type="ECO:0000259" key="11">
    <source>
        <dbReference type="Pfam" id="PF00448"/>
    </source>
</evidence>
<dbReference type="InterPro" id="IPR027417">
    <property type="entry name" value="P-loop_NTPase"/>
</dbReference>
<dbReference type="SUPFAM" id="SSF52540">
    <property type="entry name" value="P-loop containing nucleoside triphosphate hydrolases"/>
    <property type="match status" value="1"/>
</dbReference>
<feature type="domain" description="SRP54-type proteins GTP-binding" evidence="11">
    <location>
        <begin position="46"/>
        <end position="101"/>
    </location>
</feature>
<comment type="similarity">
    <text evidence="10">Belongs to the GLYK kinase family.</text>
</comment>
<reference evidence="12" key="1">
    <citation type="journal article" date="2023" name="Mol. Phylogenet. Evol.">
        <title>Genome-scale phylogeny and comparative genomics of the fungal order Sordariales.</title>
        <authorList>
            <person name="Hensen N."/>
            <person name="Bonometti L."/>
            <person name="Westerberg I."/>
            <person name="Brannstrom I.O."/>
            <person name="Guillou S."/>
            <person name="Cros-Aarteil S."/>
            <person name="Calhoun S."/>
            <person name="Haridas S."/>
            <person name="Kuo A."/>
            <person name="Mondo S."/>
            <person name="Pangilinan J."/>
            <person name="Riley R."/>
            <person name="LaButti K."/>
            <person name="Andreopoulos B."/>
            <person name="Lipzen A."/>
            <person name="Chen C."/>
            <person name="Yan M."/>
            <person name="Daum C."/>
            <person name="Ng V."/>
            <person name="Clum A."/>
            <person name="Steindorff A."/>
            <person name="Ohm R.A."/>
            <person name="Martin F."/>
            <person name="Silar P."/>
            <person name="Natvig D.O."/>
            <person name="Lalanne C."/>
            <person name="Gautier V."/>
            <person name="Ament-Velasquez S.L."/>
            <person name="Kruys A."/>
            <person name="Hutchinson M.I."/>
            <person name="Powell A.J."/>
            <person name="Barry K."/>
            <person name="Miller A.N."/>
            <person name="Grigoriev I.V."/>
            <person name="Debuchy R."/>
            <person name="Gladieux P."/>
            <person name="Hiltunen Thoren M."/>
            <person name="Johannesson H."/>
        </authorList>
    </citation>
    <scope>NUCLEOTIDE SEQUENCE</scope>
    <source>
        <strain evidence="12">CBS 141.50</strain>
    </source>
</reference>
<evidence type="ECO:0000256" key="5">
    <source>
        <dbReference type="ARBA" id="ARBA00022741"/>
    </source>
</evidence>
<dbReference type="Gene3D" id="3.40.50.300">
    <property type="entry name" value="P-loop containing nucleotide triphosphate hydrolases"/>
    <property type="match status" value="1"/>
</dbReference>
<evidence type="ECO:0000256" key="10">
    <source>
        <dbReference type="ARBA" id="ARBA00061312"/>
    </source>
</evidence>
<keyword evidence="13" id="KW-1185">Reference proteome</keyword>
<evidence type="ECO:0000256" key="1">
    <source>
        <dbReference type="ARBA" id="ARBA00004123"/>
    </source>
</evidence>
<dbReference type="GO" id="GO:0016301">
    <property type="term" value="F:kinase activity"/>
    <property type="evidence" value="ECO:0007669"/>
    <property type="project" value="UniProtKB-KW"/>
</dbReference>
<dbReference type="Proteomes" id="UP001302676">
    <property type="component" value="Unassembled WGS sequence"/>
</dbReference>
<protein>
    <submittedName>
        <fullName evidence="12">P-loop containing nucleoside triphosphate hydrolase protein</fullName>
    </submittedName>
</protein>
<evidence type="ECO:0000256" key="2">
    <source>
        <dbReference type="ARBA" id="ARBA00004496"/>
    </source>
</evidence>
<name>A0AAN6ZLU0_9PEZI</name>
<sequence length="331" mass="36145">MAATPDVPLQTRVVDDKSPICIPFILSRLAAYQQEHAHEAIPRPFIVGLNGVQGVGKTTFVRALATALQEGEGLSTLVVSIDDFYLTHTDQLALAAKHPDNALVQCRGEPGTHDIPLLTTFLTTLQTALTSPSPTPIPIPQYDKSAFSGLGDRLPPSLWPTTSPTNPPRVLILEGWCVGFRPLSPAAVEAKWRRGGTRTLHKHTLEHLLFVNEQLGAYADLLVGSSGVLDAFIHIDAEDTEYVYAWRAEQEAQLRRERGADAAMSEAQVVKFVDAYYPAYELYTDGVRRGIFRPEDTDTETGSSGNNGAKVGCQLRMIVGRGREVVDSMVI</sequence>
<keyword evidence="7" id="KW-0067">ATP-binding</keyword>
<keyword evidence="6" id="KW-0418">Kinase</keyword>
<evidence type="ECO:0000256" key="6">
    <source>
        <dbReference type="ARBA" id="ARBA00022777"/>
    </source>
</evidence>
<comment type="caution">
    <text evidence="12">The sequence shown here is derived from an EMBL/GenBank/DDBJ whole genome shotgun (WGS) entry which is preliminary data.</text>
</comment>
<evidence type="ECO:0000256" key="7">
    <source>
        <dbReference type="ARBA" id="ARBA00022840"/>
    </source>
</evidence>
<evidence type="ECO:0000256" key="3">
    <source>
        <dbReference type="ARBA" id="ARBA00022490"/>
    </source>
</evidence>
<dbReference type="Pfam" id="PF00448">
    <property type="entry name" value="SRP54"/>
    <property type="match status" value="1"/>
</dbReference>
<dbReference type="AlphaFoldDB" id="A0AAN6ZLU0"/>
<organism evidence="12 13">
    <name type="scientific">Dichotomopilus funicola</name>
    <dbReference type="NCBI Taxonomy" id="1934379"/>
    <lineage>
        <taxon>Eukaryota</taxon>
        <taxon>Fungi</taxon>
        <taxon>Dikarya</taxon>
        <taxon>Ascomycota</taxon>
        <taxon>Pezizomycotina</taxon>
        <taxon>Sordariomycetes</taxon>
        <taxon>Sordariomycetidae</taxon>
        <taxon>Sordariales</taxon>
        <taxon>Chaetomiaceae</taxon>
        <taxon>Dichotomopilus</taxon>
    </lineage>
</organism>
<dbReference type="EMBL" id="MU853598">
    <property type="protein sequence ID" value="KAK4142359.1"/>
    <property type="molecule type" value="Genomic_DNA"/>
</dbReference>
<evidence type="ECO:0000256" key="4">
    <source>
        <dbReference type="ARBA" id="ARBA00022679"/>
    </source>
</evidence>
<dbReference type="GO" id="GO:0005634">
    <property type="term" value="C:nucleus"/>
    <property type="evidence" value="ECO:0007669"/>
    <property type="project" value="UniProtKB-SubCell"/>
</dbReference>
<dbReference type="GeneID" id="87814273"/>
<accession>A0AAN6ZLU0</accession>
<dbReference type="GO" id="GO:0005524">
    <property type="term" value="F:ATP binding"/>
    <property type="evidence" value="ECO:0007669"/>
    <property type="project" value="UniProtKB-KW"/>
</dbReference>
<dbReference type="GO" id="GO:0016787">
    <property type="term" value="F:hydrolase activity"/>
    <property type="evidence" value="ECO:0007669"/>
    <property type="project" value="UniProtKB-KW"/>
</dbReference>
<keyword evidence="3" id="KW-0963">Cytoplasm</keyword>
<dbReference type="GO" id="GO:0006614">
    <property type="term" value="P:SRP-dependent cotranslational protein targeting to membrane"/>
    <property type="evidence" value="ECO:0007669"/>
    <property type="project" value="InterPro"/>
</dbReference>
<dbReference type="InterPro" id="IPR000897">
    <property type="entry name" value="SRP54_GTPase_dom"/>
</dbReference>
<dbReference type="PANTHER" id="PTHR10285">
    <property type="entry name" value="URIDINE KINASE"/>
    <property type="match status" value="1"/>
</dbReference>
<evidence type="ECO:0000313" key="13">
    <source>
        <dbReference type="Proteomes" id="UP001302676"/>
    </source>
</evidence>
<comment type="subcellular location">
    <subcellularLocation>
        <location evidence="2">Cytoplasm</location>
    </subcellularLocation>
    <subcellularLocation>
        <location evidence="1">Nucleus</location>
    </subcellularLocation>
</comment>
<dbReference type="GO" id="GO:0005737">
    <property type="term" value="C:cytoplasm"/>
    <property type="evidence" value="ECO:0007669"/>
    <property type="project" value="UniProtKB-SubCell"/>
</dbReference>
<evidence type="ECO:0000256" key="8">
    <source>
        <dbReference type="ARBA" id="ARBA00023134"/>
    </source>
</evidence>
<gene>
    <name evidence="12" type="ORF">C8A04DRAFT_13301</name>
</gene>
<reference evidence="12" key="2">
    <citation type="submission" date="2023-05" db="EMBL/GenBank/DDBJ databases">
        <authorList>
            <consortium name="Lawrence Berkeley National Laboratory"/>
            <person name="Steindorff A."/>
            <person name="Hensen N."/>
            <person name="Bonometti L."/>
            <person name="Westerberg I."/>
            <person name="Brannstrom I.O."/>
            <person name="Guillou S."/>
            <person name="Cros-Aarteil S."/>
            <person name="Calhoun S."/>
            <person name="Haridas S."/>
            <person name="Kuo A."/>
            <person name="Mondo S."/>
            <person name="Pangilinan J."/>
            <person name="Riley R."/>
            <person name="Labutti K."/>
            <person name="Andreopoulos B."/>
            <person name="Lipzen A."/>
            <person name="Chen C."/>
            <person name="Yanf M."/>
            <person name="Daum C."/>
            <person name="Ng V."/>
            <person name="Clum A."/>
            <person name="Ohm R."/>
            <person name="Martin F."/>
            <person name="Silar P."/>
            <person name="Natvig D."/>
            <person name="Lalanne C."/>
            <person name="Gautier V."/>
            <person name="Ament-Velasquez S.L."/>
            <person name="Kruys A."/>
            <person name="Hutchinson M.I."/>
            <person name="Powell A.J."/>
            <person name="Barry K."/>
            <person name="Miller A.N."/>
            <person name="Grigoriev I.V."/>
            <person name="Debuchy R."/>
            <person name="Gladieux P."/>
            <person name="Thoren M.H."/>
            <person name="Johannesson H."/>
        </authorList>
    </citation>
    <scope>NUCLEOTIDE SEQUENCE</scope>
    <source>
        <strain evidence="12">CBS 141.50</strain>
    </source>
</reference>
<evidence type="ECO:0000256" key="9">
    <source>
        <dbReference type="ARBA" id="ARBA00023242"/>
    </source>
</evidence>
<dbReference type="FunFam" id="3.40.50.300:FF:001691">
    <property type="entry name" value="Probable ATP-dependent kinase TDA10"/>
    <property type="match status" value="1"/>
</dbReference>